<keyword evidence="1" id="KW-1133">Transmembrane helix</keyword>
<keyword evidence="1" id="KW-0812">Transmembrane</keyword>
<gene>
    <name evidence="3" type="ORF">DOK78_001634</name>
</gene>
<protein>
    <recommendedName>
        <fullName evidence="2">CAP-associated domain-containing protein</fullName>
    </recommendedName>
</protein>
<dbReference type="InterPro" id="IPR035940">
    <property type="entry name" value="CAP_sf"/>
</dbReference>
<feature type="domain" description="CAP-associated" evidence="2">
    <location>
        <begin position="62"/>
        <end position="205"/>
    </location>
</feature>
<organism evidence="3 4">
    <name type="scientific">Candidatus Enterococcus lowellii</name>
    <dbReference type="NCBI Taxonomy" id="2230877"/>
    <lineage>
        <taxon>Bacteria</taxon>
        <taxon>Bacillati</taxon>
        <taxon>Bacillota</taxon>
        <taxon>Bacilli</taxon>
        <taxon>Lactobacillales</taxon>
        <taxon>Enterococcaceae</taxon>
        <taxon>Enterococcus</taxon>
    </lineage>
</organism>
<reference evidence="3 4" key="2">
    <citation type="submission" date="2024-03" db="EMBL/GenBank/DDBJ databases">
        <title>The Genome Sequence of Enterococcus sp. DIV2402.</title>
        <authorList>
            <consortium name="The Broad Institute Genomics Platform"/>
            <consortium name="The Broad Institute Microbial Omics Core"/>
            <consortium name="The Broad Institute Genomic Center for Infectious Diseases"/>
            <person name="Earl A."/>
            <person name="Manson A."/>
            <person name="Gilmore M."/>
            <person name="Schwartman J."/>
            <person name="Shea T."/>
            <person name="Abouelleil A."/>
            <person name="Cao P."/>
            <person name="Chapman S."/>
            <person name="Cusick C."/>
            <person name="Young S."/>
            <person name="Neafsey D."/>
            <person name="Nusbaum C."/>
            <person name="Birren B."/>
        </authorList>
    </citation>
    <scope>NUCLEOTIDE SEQUENCE [LARGE SCALE GENOMIC DNA]</scope>
    <source>
        <strain evidence="3 4">DIV2402</strain>
    </source>
</reference>
<dbReference type="Proteomes" id="UP000664701">
    <property type="component" value="Chromosome"/>
</dbReference>
<evidence type="ECO:0000313" key="4">
    <source>
        <dbReference type="Proteomes" id="UP000664701"/>
    </source>
</evidence>
<proteinExistence type="predicted"/>
<keyword evidence="1" id="KW-0472">Membrane</keyword>
<dbReference type="EMBL" id="CP147251">
    <property type="protein sequence ID" value="WYJ76996.1"/>
    <property type="molecule type" value="Genomic_DNA"/>
</dbReference>
<dbReference type="PROSITE" id="PS51257">
    <property type="entry name" value="PROKAR_LIPOPROTEIN"/>
    <property type="match status" value="1"/>
</dbReference>
<reference evidence="3 4" key="1">
    <citation type="submission" date="2021-03" db="EMBL/GenBank/DDBJ databases">
        <authorList>
            <person name="Gilmore M.S."/>
            <person name="Schwartzman J."/>
            <person name="Van Tyne D."/>
            <person name="Martin M."/>
            <person name="Earl A.M."/>
            <person name="Manson A.L."/>
            <person name="Straub T."/>
            <person name="Salamzade R."/>
            <person name="Saavedra J."/>
            <person name="Lebreton F."/>
            <person name="Prichula J."/>
            <person name="Schaufler K."/>
            <person name="Gaca A."/>
            <person name="Sgardioli B."/>
            <person name="Wagenaar J."/>
            <person name="Strong T."/>
        </authorList>
    </citation>
    <scope>NUCLEOTIDE SEQUENCE [LARGE SCALE GENOMIC DNA]</scope>
    <source>
        <strain evidence="3 4">DIV2402</strain>
    </source>
</reference>
<evidence type="ECO:0000259" key="2">
    <source>
        <dbReference type="Pfam" id="PF14504"/>
    </source>
</evidence>
<evidence type="ECO:0000313" key="3">
    <source>
        <dbReference type="EMBL" id="WYJ76996.1"/>
    </source>
</evidence>
<dbReference type="Pfam" id="PF14504">
    <property type="entry name" value="CAP_assoc_N"/>
    <property type="match status" value="1"/>
</dbReference>
<sequence length="376" mass="43731">MKHRGILFSVIFIGCTFLLYMYPVWFPHVSSDPSNKSEIRRDPPATSWNYEPIATDGFAKWIGQKLTDFETVYGDPEEVYSSGFSFVIHQYFIDDQTYLEVNTEGNRITSIKFLGKENTDIAPFQFGMTMNELAKITMIYPNFTLNHDGKIIAFELMEDDMNYRPLIAFDNGTFAMLFFSQKKGESSLYSVMYLDKETLLQLEPYQLTDGVSSRFTMEEDADWEIINQNKQEQSKNLFQFLRNYDRLPEFILDTKNQMLGEQILGSFFSKTEDFLTTERTQQLKRIQSGTEDGRFTLSRSEMEDVLKEFSATTASVYLELPVYDPTFTILTWYSTPYLHTRFMHQDPESLGIAFSKENVVVLLQKLENKTEDSDAN</sequence>
<keyword evidence="4" id="KW-1185">Reference proteome</keyword>
<name>A0ABZ2SME9_9ENTE</name>
<dbReference type="InterPro" id="IPR029410">
    <property type="entry name" value="CAP_assoc"/>
</dbReference>
<feature type="transmembrane region" description="Helical" evidence="1">
    <location>
        <begin position="7"/>
        <end position="26"/>
    </location>
</feature>
<accession>A0ABZ2SME9</accession>
<dbReference type="Gene3D" id="3.40.33.10">
    <property type="entry name" value="CAP"/>
    <property type="match status" value="1"/>
</dbReference>
<evidence type="ECO:0000256" key="1">
    <source>
        <dbReference type="SAM" id="Phobius"/>
    </source>
</evidence>